<proteinExistence type="predicted"/>
<protein>
    <recommendedName>
        <fullName evidence="2">HNH nuclease domain-containing protein</fullName>
    </recommendedName>
</protein>
<dbReference type="PANTHER" id="PTHR33877">
    <property type="entry name" value="SLL1193 PROTEIN"/>
    <property type="match status" value="1"/>
</dbReference>
<dbReference type="InterPro" id="IPR052892">
    <property type="entry name" value="NA-targeting_endonuclease"/>
</dbReference>
<dbReference type="EMBL" id="LAZR01022511">
    <property type="protein sequence ID" value="KKL81628.1"/>
    <property type="molecule type" value="Genomic_DNA"/>
</dbReference>
<feature type="region of interest" description="Disordered" evidence="1">
    <location>
        <begin position="70"/>
        <end position="93"/>
    </location>
</feature>
<organism evidence="3">
    <name type="scientific">marine sediment metagenome</name>
    <dbReference type="NCBI Taxonomy" id="412755"/>
    <lineage>
        <taxon>unclassified sequences</taxon>
        <taxon>metagenomes</taxon>
        <taxon>ecological metagenomes</taxon>
    </lineage>
</organism>
<name>A0A0F9F5Q7_9ZZZZ</name>
<evidence type="ECO:0000259" key="2">
    <source>
        <dbReference type="SMART" id="SM00507"/>
    </source>
</evidence>
<reference evidence="3" key="1">
    <citation type="journal article" date="2015" name="Nature">
        <title>Complex archaea that bridge the gap between prokaryotes and eukaryotes.</title>
        <authorList>
            <person name="Spang A."/>
            <person name="Saw J.H."/>
            <person name="Jorgensen S.L."/>
            <person name="Zaremba-Niedzwiedzka K."/>
            <person name="Martijn J."/>
            <person name="Lind A.E."/>
            <person name="van Eijk R."/>
            <person name="Schleper C."/>
            <person name="Guy L."/>
            <person name="Ettema T.J."/>
        </authorList>
    </citation>
    <scope>NUCLEOTIDE SEQUENCE</scope>
</reference>
<feature type="domain" description="HNH nuclease" evidence="2">
    <location>
        <begin position="18"/>
        <end position="69"/>
    </location>
</feature>
<sequence length="93" mass="10749">SQRWRSRRRNAESTLTTEEWKKIVDDHFGRCHYCGVKSDELHQEHVVPLSKGGGYTAENIVPACRQCNSSKGTKSYDRFTKESKDRSQLEFGL</sequence>
<dbReference type="InterPro" id="IPR029471">
    <property type="entry name" value="HNH_5"/>
</dbReference>
<accession>A0A0F9F5Q7</accession>
<evidence type="ECO:0000313" key="3">
    <source>
        <dbReference type="EMBL" id="KKL81628.1"/>
    </source>
</evidence>
<evidence type="ECO:0000256" key="1">
    <source>
        <dbReference type="SAM" id="MobiDB-lite"/>
    </source>
</evidence>
<feature type="compositionally biased region" description="Basic and acidic residues" evidence="1">
    <location>
        <begin position="74"/>
        <end position="93"/>
    </location>
</feature>
<dbReference type="CDD" id="cd00085">
    <property type="entry name" value="HNHc"/>
    <property type="match status" value="1"/>
</dbReference>
<dbReference type="InterPro" id="IPR003615">
    <property type="entry name" value="HNH_nuc"/>
</dbReference>
<dbReference type="SMART" id="SM00507">
    <property type="entry name" value="HNHc"/>
    <property type="match status" value="1"/>
</dbReference>
<dbReference type="Pfam" id="PF14279">
    <property type="entry name" value="HNH_5"/>
    <property type="match status" value="1"/>
</dbReference>
<gene>
    <name evidence="3" type="ORF">LCGC14_1992810</name>
</gene>
<dbReference type="PANTHER" id="PTHR33877:SF1">
    <property type="entry name" value="TYPE IV METHYL-DIRECTED RESTRICTION ENZYME ECOKMCRA"/>
    <property type="match status" value="1"/>
</dbReference>
<comment type="caution">
    <text evidence="3">The sequence shown here is derived from an EMBL/GenBank/DDBJ whole genome shotgun (WGS) entry which is preliminary data.</text>
</comment>
<dbReference type="Gene3D" id="1.10.30.50">
    <property type="match status" value="1"/>
</dbReference>
<dbReference type="AlphaFoldDB" id="A0A0F9F5Q7"/>
<feature type="non-terminal residue" evidence="3">
    <location>
        <position position="1"/>
    </location>
</feature>